<dbReference type="CDD" id="cd00299">
    <property type="entry name" value="GST_C_family"/>
    <property type="match status" value="1"/>
</dbReference>
<dbReference type="AlphaFoldDB" id="A0A0D5LU77"/>
<dbReference type="SUPFAM" id="SSF47616">
    <property type="entry name" value="GST C-terminal domain-like"/>
    <property type="match status" value="1"/>
</dbReference>
<keyword evidence="4" id="KW-0808">Transferase</keyword>
<dbReference type="InterPro" id="IPR004046">
    <property type="entry name" value="GST_C"/>
</dbReference>
<evidence type="ECO:0000313" key="4">
    <source>
        <dbReference type="EMBL" id="AJY47616.1"/>
    </source>
</evidence>
<gene>
    <name evidence="4" type="ORF">TM49_21180</name>
</gene>
<comment type="subunit">
    <text evidence="1">Homodimer.</text>
</comment>
<dbReference type="InterPro" id="IPR004045">
    <property type="entry name" value="Glutathione_S-Trfase_N"/>
</dbReference>
<dbReference type="PROSITE" id="PS50405">
    <property type="entry name" value="GST_CTER"/>
    <property type="match status" value="1"/>
</dbReference>
<dbReference type="STRING" id="1486262.TM49_21180"/>
<evidence type="ECO:0000259" key="3">
    <source>
        <dbReference type="PROSITE" id="PS50405"/>
    </source>
</evidence>
<dbReference type="InterPro" id="IPR010987">
    <property type="entry name" value="Glutathione-S-Trfase_C-like"/>
</dbReference>
<dbReference type="PANTHER" id="PTHR43969:SF9">
    <property type="entry name" value="GLUTATHIONE S TRANSFERASE D10, ISOFORM A-RELATED"/>
    <property type="match status" value="1"/>
</dbReference>
<evidence type="ECO:0000256" key="1">
    <source>
        <dbReference type="ARBA" id="ARBA00011738"/>
    </source>
</evidence>
<dbReference type="InterPro" id="IPR036282">
    <property type="entry name" value="Glutathione-S-Trfase_C_sf"/>
</dbReference>
<feature type="domain" description="GST N-terminal" evidence="2">
    <location>
        <begin position="1"/>
        <end position="79"/>
    </location>
</feature>
<dbReference type="Gene3D" id="1.20.1050.10">
    <property type="match status" value="1"/>
</dbReference>
<protein>
    <submittedName>
        <fullName evidence="4">Glutathione S-transferase</fullName>
    </submittedName>
</protein>
<dbReference type="RefSeq" id="WP_045684150.1">
    <property type="nucleotide sequence ID" value="NZ_CP010803.1"/>
</dbReference>
<dbReference type="SUPFAM" id="SSF52833">
    <property type="entry name" value="Thioredoxin-like"/>
    <property type="match status" value="1"/>
</dbReference>
<dbReference type="GO" id="GO:0004364">
    <property type="term" value="F:glutathione transferase activity"/>
    <property type="evidence" value="ECO:0007669"/>
    <property type="project" value="TreeGrafter"/>
</dbReference>
<feature type="domain" description="GST C-terminal" evidence="3">
    <location>
        <begin position="88"/>
        <end position="222"/>
    </location>
</feature>
<dbReference type="GO" id="GO:0006749">
    <property type="term" value="P:glutathione metabolic process"/>
    <property type="evidence" value="ECO:0007669"/>
    <property type="project" value="TreeGrafter"/>
</dbReference>
<sequence length="230" mass="26436">MTTLYHHPMSAASRFVRLIIGEYDFDVDMIEERPWEKRRAFLTANPAGTLPVYVDDNMRALCGPFVIAEFMDETHGVLQRERRLLAEEPFQRAEIRRLTEWFLLKLEQDVTYPLARERVYKLQMSSEAGGGAPDSRILRAARANIRQHMKYIAWLGANRGWLAGKRMSYADLAAGGAISVLDYLGEIAWDETPAAKEWYQRLKSRPAFRSLLADRVRGVVPVSHYADLDF</sequence>
<reference evidence="4 5" key="1">
    <citation type="journal article" date="2015" name="Genome Announc.">
        <title>Complete genome sequence of Martelella endophytica YC6887, which has antifungal activity associated with a halophyte.</title>
        <authorList>
            <person name="Khan A."/>
            <person name="Khan H."/>
            <person name="Chung E.J."/>
            <person name="Hossain M.T."/>
            <person name="Chung Y.R."/>
        </authorList>
    </citation>
    <scope>NUCLEOTIDE SEQUENCE [LARGE SCALE GENOMIC DNA]</scope>
    <source>
        <strain evidence="4">YC6887</strain>
    </source>
</reference>
<dbReference type="SFLD" id="SFLDS00019">
    <property type="entry name" value="Glutathione_Transferase_(cytos"/>
    <property type="match status" value="1"/>
</dbReference>
<organism evidence="4 5">
    <name type="scientific">Martelella endophytica</name>
    <dbReference type="NCBI Taxonomy" id="1486262"/>
    <lineage>
        <taxon>Bacteria</taxon>
        <taxon>Pseudomonadati</taxon>
        <taxon>Pseudomonadota</taxon>
        <taxon>Alphaproteobacteria</taxon>
        <taxon>Hyphomicrobiales</taxon>
        <taxon>Aurantimonadaceae</taxon>
        <taxon>Martelella</taxon>
    </lineage>
</organism>
<dbReference type="EMBL" id="CP010803">
    <property type="protein sequence ID" value="AJY47616.1"/>
    <property type="molecule type" value="Genomic_DNA"/>
</dbReference>
<dbReference type="InterPro" id="IPR036249">
    <property type="entry name" value="Thioredoxin-like_sf"/>
</dbReference>
<dbReference type="CDD" id="cd00570">
    <property type="entry name" value="GST_N_family"/>
    <property type="match status" value="1"/>
</dbReference>
<dbReference type="PANTHER" id="PTHR43969">
    <property type="entry name" value="GLUTATHIONE S TRANSFERASE D10, ISOFORM A-RELATED"/>
    <property type="match status" value="1"/>
</dbReference>
<dbReference type="Pfam" id="PF00043">
    <property type="entry name" value="GST_C"/>
    <property type="match status" value="1"/>
</dbReference>
<name>A0A0D5LU77_MAREN</name>
<dbReference type="PROSITE" id="PS50404">
    <property type="entry name" value="GST_NTER"/>
    <property type="match status" value="1"/>
</dbReference>
<proteinExistence type="predicted"/>
<dbReference type="KEGG" id="mey:TM49_21180"/>
<dbReference type="Gene3D" id="3.40.30.10">
    <property type="entry name" value="Glutaredoxin"/>
    <property type="match status" value="1"/>
</dbReference>
<accession>A0A0D5LU77</accession>
<evidence type="ECO:0000259" key="2">
    <source>
        <dbReference type="PROSITE" id="PS50404"/>
    </source>
</evidence>
<dbReference type="HOGENOM" id="CLU_011226_5_3_5"/>
<dbReference type="Proteomes" id="UP000032611">
    <property type="component" value="Chromosome"/>
</dbReference>
<keyword evidence="5" id="KW-1185">Reference proteome</keyword>
<dbReference type="OrthoDB" id="9794721at2"/>
<dbReference type="Pfam" id="PF13417">
    <property type="entry name" value="GST_N_3"/>
    <property type="match status" value="1"/>
</dbReference>
<dbReference type="InterPro" id="IPR040079">
    <property type="entry name" value="Glutathione_S-Trfase"/>
</dbReference>
<dbReference type="PATRIC" id="fig|1486262.3.peg.4378"/>
<evidence type="ECO:0000313" key="5">
    <source>
        <dbReference type="Proteomes" id="UP000032611"/>
    </source>
</evidence>